<feature type="compositionally biased region" description="Basic and acidic residues" evidence="1">
    <location>
        <begin position="58"/>
        <end position="68"/>
    </location>
</feature>
<geneLocation type="plasmid" evidence="2">
    <name>p17-15-vir-like</name>
</geneLocation>
<proteinExistence type="predicted"/>
<sequence length="84" mass="9390">MAVYGHHLRSFLLNAKISGTVTSAEPNETDNQEKYVVRYLCPIKLMLGQKNSVAYSTESREAHPDMPKKPAIIDTVDPERDKGS</sequence>
<evidence type="ECO:0000256" key="1">
    <source>
        <dbReference type="SAM" id="MobiDB-lite"/>
    </source>
</evidence>
<dbReference type="EMBL" id="MN956836">
    <property type="protein sequence ID" value="QTX14693.1"/>
    <property type="molecule type" value="Genomic_DNA"/>
</dbReference>
<organism evidence="2">
    <name type="scientific">Klebsiella pneumoniae</name>
    <dbReference type="NCBI Taxonomy" id="573"/>
    <lineage>
        <taxon>Bacteria</taxon>
        <taxon>Pseudomonadati</taxon>
        <taxon>Pseudomonadota</taxon>
        <taxon>Gammaproteobacteria</taxon>
        <taxon>Enterobacterales</taxon>
        <taxon>Enterobacteriaceae</taxon>
        <taxon>Klebsiella/Raoultella group</taxon>
        <taxon>Klebsiella</taxon>
        <taxon>Klebsiella pneumoniae complex</taxon>
    </lineage>
</organism>
<keyword evidence="2" id="KW-0614">Plasmid</keyword>
<reference evidence="2" key="1">
    <citation type="submission" date="2020-01" db="EMBL/GenBank/DDBJ databases">
        <authorList>
            <person name="Qin S."/>
        </authorList>
    </citation>
    <scope>NUCLEOTIDE SEQUENCE</scope>
    <source>
        <strain evidence="2">CVir17-16-YZ6g</strain>
        <plasmid evidence="2">p17-15-vir-like</plasmid>
    </source>
</reference>
<feature type="region of interest" description="Disordered" evidence="1">
    <location>
        <begin position="56"/>
        <end position="84"/>
    </location>
</feature>
<protein>
    <submittedName>
        <fullName evidence="2">Uncharacterized protein</fullName>
    </submittedName>
</protein>
<dbReference type="AlphaFoldDB" id="A0A8B0SQY9"/>
<evidence type="ECO:0000313" key="2">
    <source>
        <dbReference type="EMBL" id="QTX14693.1"/>
    </source>
</evidence>
<accession>A0A8B0SQY9</accession>
<name>A0A8B0SQY9_KLEPN</name>